<accession>A0A919S2C0</accession>
<evidence type="ECO:0000256" key="4">
    <source>
        <dbReference type="ARBA" id="ARBA00023163"/>
    </source>
</evidence>
<dbReference type="InterPro" id="IPR014284">
    <property type="entry name" value="RNA_pol_sigma-70_dom"/>
</dbReference>
<evidence type="ECO:0000256" key="1">
    <source>
        <dbReference type="ARBA" id="ARBA00010641"/>
    </source>
</evidence>
<dbReference type="Proteomes" id="UP000679179">
    <property type="component" value="Unassembled WGS sequence"/>
</dbReference>
<proteinExistence type="inferred from homology"/>
<dbReference type="GO" id="GO:0000428">
    <property type="term" value="C:DNA-directed RNA polymerase complex"/>
    <property type="evidence" value="ECO:0007669"/>
    <property type="project" value="UniProtKB-KW"/>
</dbReference>
<dbReference type="InterPro" id="IPR036388">
    <property type="entry name" value="WH-like_DNA-bd_sf"/>
</dbReference>
<protein>
    <submittedName>
        <fullName evidence="7">DNA-directed RNA polymerase sigma-70 factor</fullName>
    </submittedName>
</protein>
<dbReference type="RefSeq" id="WP_212904003.1">
    <property type="nucleotide sequence ID" value="NZ_BOPZ01000015.1"/>
</dbReference>
<dbReference type="Gene3D" id="1.10.1740.10">
    <property type="match status" value="1"/>
</dbReference>
<feature type="domain" description="RNA polymerase sigma-70 region 2" evidence="5">
    <location>
        <begin position="23"/>
        <end position="87"/>
    </location>
</feature>
<evidence type="ECO:0000256" key="2">
    <source>
        <dbReference type="ARBA" id="ARBA00023015"/>
    </source>
</evidence>
<dbReference type="NCBIfam" id="TIGR02937">
    <property type="entry name" value="sigma70-ECF"/>
    <property type="match status" value="1"/>
</dbReference>
<dbReference type="InterPro" id="IPR013324">
    <property type="entry name" value="RNA_pol_sigma_r3/r4-like"/>
</dbReference>
<comment type="caution">
    <text evidence="7">The sequence shown here is derived from an EMBL/GenBank/DDBJ whole genome shotgun (WGS) entry which is preliminary data.</text>
</comment>
<comment type="similarity">
    <text evidence="1">Belongs to the sigma-70 factor family. ECF subfamily.</text>
</comment>
<name>A0A919S2C0_9CLOT</name>
<dbReference type="SUPFAM" id="SSF88659">
    <property type="entry name" value="Sigma3 and sigma4 domains of RNA polymerase sigma factors"/>
    <property type="match status" value="1"/>
</dbReference>
<sequence length="174" mass="20537">MISEIQIKKAIKGDKEAFYAIIEPIQEKLYKTAFVYVHNEQDALDCVYETIYKAFVSIKELKSPTYFYTWIIKVLINTCMDKHRQDKKIELTNENLLKKITNANDLETNTYENIDLMNAIKSLDKIQRDMLILRYFENMSLKEISEEKNMPLGTVKSHISRGITSLRNILRWEC</sequence>
<keyword evidence="3" id="KW-0731">Sigma factor</keyword>
<dbReference type="PANTHER" id="PTHR43133:SF51">
    <property type="entry name" value="RNA POLYMERASE SIGMA FACTOR"/>
    <property type="match status" value="1"/>
</dbReference>
<dbReference type="Pfam" id="PF08281">
    <property type="entry name" value="Sigma70_r4_2"/>
    <property type="match status" value="1"/>
</dbReference>
<keyword evidence="7" id="KW-0240">DNA-directed RNA polymerase</keyword>
<dbReference type="GO" id="GO:0003677">
    <property type="term" value="F:DNA binding"/>
    <property type="evidence" value="ECO:0007669"/>
    <property type="project" value="InterPro"/>
</dbReference>
<evidence type="ECO:0000313" key="8">
    <source>
        <dbReference type="Proteomes" id="UP000679179"/>
    </source>
</evidence>
<organism evidence="7 8">
    <name type="scientific">Clostridium polyendosporum</name>
    <dbReference type="NCBI Taxonomy" id="69208"/>
    <lineage>
        <taxon>Bacteria</taxon>
        <taxon>Bacillati</taxon>
        <taxon>Bacillota</taxon>
        <taxon>Clostridia</taxon>
        <taxon>Eubacteriales</taxon>
        <taxon>Clostridiaceae</taxon>
        <taxon>Clostridium</taxon>
    </lineage>
</organism>
<dbReference type="InterPro" id="IPR013249">
    <property type="entry name" value="RNA_pol_sigma70_r4_t2"/>
</dbReference>
<dbReference type="Pfam" id="PF04542">
    <property type="entry name" value="Sigma70_r2"/>
    <property type="match status" value="1"/>
</dbReference>
<dbReference type="InterPro" id="IPR013325">
    <property type="entry name" value="RNA_pol_sigma_r2"/>
</dbReference>
<evidence type="ECO:0000313" key="7">
    <source>
        <dbReference type="EMBL" id="GIM29303.1"/>
    </source>
</evidence>
<evidence type="ECO:0000259" key="6">
    <source>
        <dbReference type="Pfam" id="PF08281"/>
    </source>
</evidence>
<gene>
    <name evidence="7" type="ORF">CPJCM30710_19690</name>
</gene>
<dbReference type="InterPro" id="IPR039425">
    <property type="entry name" value="RNA_pol_sigma-70-like"/>
</dbReference>
<dbReference type="GO" id="GO:0016987">
    <property type="term" value="F:sigma factor activity"/>
    <property type="evidence" value="ECO:0007669"/>
    <property type="project" value="UniProtKB-KW"/>
</dbReference>
<dbReference type="GO" id="GO:0006352">
    <property type="term" value="P:DNA-templated transcription initiation"/>
    <property type="evidence" value="ECO:0007669"/>
    <property type="project" value="InterPro"/>
</dbReference>
<dbReference type="EMBL" id="BOPZ01000015">
    <property type="protein sequence ID" value="GIM29303.1"/>
    <property type="molecule type" value="Genomic_DNA"/>
</dbReference>
<dbReference type="AlphaFoldDB" id="A0A919S2C0"/>
<dbReference type="SUPFAM" id="SSF88946">
    <property type="entry name" value="Sigma2 domain of RNA polymerase sigma factors"/>
    <property type="match status" value="1"/>
</dbReference>
<dbReference type="CDD" id="cd06171">
    <property type="entry name" value="Sigma70_r4"/>
    <property type="match status" value="1"/>
</dbReference>
<evidence type="ECO:0000256" key="3">
    <source>
        <dbReference type="ARBA" id="ARBA00023082"/>
    </source>
</evidence>
<dbReference type="Gene3D" id="1.10.10.10">
    <property type="entry name" value="Winged helix-like DNA-binding domain superfamily/Winged helix DNA-binding domain"/>
    <property type="match status" value="1"/>
</dbReference>
<keyword evidence="8" id="KW-1185">Reference proteome</keyword>
<feature type="domain" description="RNA polymerase sigma factor 70 region 4 type 2" evidence="6">
    <location>
        <begin position="115"/>
        <end position="163"/>
    </location>
</feature>
<keyword evidence="2" id="KW-0805">Transcription regulation</keyword>
<dbReference type="PANTHER" id="PTHR43133">
    <property type="entry name" value="RNA POLYMERASE ECF-TYPE SIGMA FACTO"/>
    <property type="match status" value="1"/>
</dbReference>
<reference evidence="7" key="1">
    <citation type="submission" date="2021-03" db="EMBL/GenBank/DDBJ databases">
        <title>Taxonomic study of Clostridium polyendosporum from meadow-gley soil under rice.</title>
        <authorList>
            <person name="Kobayashi H."/>
            <person name="Tanizawa Y."/>
            <person name="Yagura M."/>
        </authorList>
    </citation>
    <scope>NUCLEOTIDE SEQUENCE</scope>
    <source>
        <strain evidence="7">JCM 30710</strain>
    </source>
</reference>
<dbReference type="InterPro" id="IPR007627">
    <property type="entry name" value="RNA_pol_sigma70_r2"/>
</dbReference>
<evidence type="ECO:0000259" key="5">
    <source>
        <dbReference type="Pfam" id="PF04542"/>
    </source>
</evidence>
<keyword evidence="4" id="KW-0804">Transcription</keyword>